<evidence type="ECO:0000313" key="1">
    <source>
        <dbReference type="EMBL" id="NUZ06581.1"/>
    </source>
</evidence>
<keyword evidence="1" id="KW-0436">Ligase</keyword>
<dbReference type="Pfam" id="PF13563">
    <property type="entry name" value="2_5_RNA_ligase2"/>
    <property type="match status" value="1"/>
</dbReference>
<accession>A0A7Y6NNX6</accession>
<dbReference type="EMBL" id="JABWMJ010000005">
    <property type="protein sequence ID" value="NUZ06581.1"/>
    <property type="molecule type" value="Genomic_DNA"/>
</dbReference>
<gene>
    <name evidence="1" type="ORF">HQN59_12495</name>
</gene>
<proteinExistence type="predicted"/>
<dbReference type="GO" id="GO:0016874">
    <property type="term" value="F:ligase activity"/>
    <property type="evidence" value="ECO:0007669"/>
    <property type="project" value="UniProtKB-KW"/>
</dbReference>
<reference evidence="1 2" key="1">
    <citation type="submission" date="2020-06" db="EMBL/GenBank/DDBJ databases">
        <title>Schlegella sp. ID0723 isolated from air conditioner.</title>
        <authorList>
            <person name="Kim D.Y."/>
            <person name="Kim D.-U."/>
        </authorList>
    </citation>
    <scope>NUCLEOTIDE SEQUENCE [LARGE SCALE GENOMIC DNA]</scope>
    <source>
        <strain evidence="1 2">ID0723</strain>
    </source>
</reference>
<organism evidence="1 2">
    <name type="scientific">Piscinibacter koreensis</name>
    <dbReference type="NCBI Taxonomy" id="2742824"/>
    <lineage>
        <taxon>Bacteria</taxon>
        <taxon>Pseudomonadati</taxon>
        <taxon>Pseudomonadota</taxon>
        <taxon>Betaproteobacteria</taxon>
        <taxon>Burkholderiales</taxon>
        <taxon>Sphaerotilaceae</taxon>
        <taxon>Piscinibacter</taxon>
    </lineage>
</organism>
<evidence type="ECO:0000313" key="2">
    <source>
        <dbReference type="Proteomes" id="UP000529637"/>
    </source>
</evidence>
<dbReference type="Gene3D" id="3.90.1140.10">
    <property type="entry name" value="Cyclic phosphodiesterase"/>
    <property type="match status" value="1"/>
</dbReference>
<keyword evidence="2" id="KW-1185">Reference proteome</keyword>
<name>A0A7Y6NNX6_9BURK</name>
<dbReference type="RefSeq" id="WP_176069428.1">
    <property type="nucleotide sequence ID" value="NZ_JABWMJ010000005.1"/>
</dbReference>
<protein>
    <submittedName>
        <fullName evidence="1">2'-5' RNA ligase family protein</fullName>
    </submittedName>
</protein>
<dbReference type="Proteomes" id="UP000529637">
    <property type="component" value="Unassembled WGS sequence"/>
</dbReference>
<dbReference type="SUPFAM" id="SSF55144">
    <property type="entry name" value="LigT-like"/>
    <property type="match status" value="1"/>
</dbReference>
<comment type="caution">
    <text evidence="1">The sequence shown here is derived from an EMBL/GenBank/DDBJ whole genome shotgun (WGS) entry which is preliminary data.</text>
</comment>
<dbReference type="AlphaFoldDB" id="A0A7Y6NNX6"/>
<sequence>MSAPPDLARDAPPRPLIVTLRLGEPAAAQFSALRRAHFPAHRNWLDAHVTLFHALPGAAIDRVLADAAEVARSRSALTLRVERVLFLGAGVAYAPASPQADGLRAELARRWTDLLGRQDRAKRGPLHITVQNKVAPNVARALHAELVRHFEPTDISATGLEVWHYEDGPWRAAADYPFSGPGTG</sequence>
<dbReference type="InterPro" id="IPR009097">
    <property type="entry name" value="Cyclic_Pdiesterase"/>
</dbReference>